<name>A0A402AL92_9CHLR</name>
<evidence type="ECO:0000313" key="2">
    <source>
        <dbReference type="Proteomes" id="UP000287188"/>
    </source>
</evidence>
<dbReference type="AlphaFoldDB" id="A0A402AL92"/>
<evidence type="ECO:0000313" key="1">
    <source>
        <dbReference type="EMBL" id="GCE19819.1"/>
    </source>
</evidence>
<keyword evidence="2" id="KW-1185">Reference proteome</keyword>
<gene>
    <name evidence="1" type="ORF">KDK_36190</name>
</gene>
<reference evidence="2" key="1">
    <citation type="submission" date="2018-12" db="EMBL/GenBank/DDBJ databases">
        <title>Tengunoibacter tsumagoiensis gen. nov., sp. nov., Dictyobacter kobayashii sp. nov., D. alpinus sp. nov., and D. joshuensis sp. nov. and description of Dictyobacteraceae fam. nov. within the order Ktedonobacterales isolated from Tengu-no-mugimeshi.</title>
        <authorList>
            <person name="Wang C.M."/>
            <person name="Zheng Y."/>
            <person name="Sakai Y."/>
            <person name="Toyoda A."/>
            <person name="Minakuchi Y."/>
            <person name="Abe K."/>
            <person name="Yokota A."/>
            <person name="Yabe S."/>
        </authorList>
    </citation>
    <scope>NUCLEOTIDE SEQUENCE [LARGE SCALE GENOMIC DNA]</scope>
    <source>
        <strain evidence="2">Uno11</strain>
    </source>
</reference>
<sequence length="262" mass="28968">MFDVSPLVPEARPIVEAAARIYLNHLQKVCIGILVHGSALKGGFIPGCSDIDFQLYLKGTALEENGQLPVALTMAIQHELATIDPAPFQYIQAYAKSPDIKTERTKNQVGPIPGAYHMIYGHLSVPEATAEQIMQGSRRAIERVPTAIADTSEDLLGTGGGHLERRVRYICTDVWPTLYSVLTLQSQQPLEIWRLPKGSAFHLLPAHTPMGRNIRRFYQCAVTYYGHGRVLEEALAVIETGVAFLQAVEEWYAGYLSTDHKG</sequence>
<dbReference type="Proteomes" id="UP000287188">
    <property type="component" value="Unassembled WGS sequence"/>
</dbReference>
<proteinExistence type="predicted"/>
<organism evidence="1 2">
    <name type="scientific">Dictyobacter kobayashii</name>
    <dbReference type="NCBI Taxonomy" id="2014872"/>
    <lineage>
        <taxon>Bacteria</taxon>
        <taxon>Bacillati</taxon>
        <taxon>Chloroflexota</taxon>
        <taxon>Ktedonobacteria</taxon>
        <taxon>Ktedonobacterales</taxon>
        <taxon>Dictyobacteraceae</taxon>
        <taxon>Dictyobacter</taxon>
    </lineage>
</organism>
<dbReference type="EMBL" id="BIFS01000001">
    <property type="protein sequence ID" value="GCE19819.1"/>
    <property type="molecule type" value="Genomic_DNA"/>
</dbReference>
<comment type="caution">
    <text evidence="1">The sequence shown here is derived from an EMBL/GenBank/DDBJ whole genome shotgun (WGS) entry which is preliminary data.</text>
</comment>
<dbReference type="OrthoDB" id="5643411at2"/>
<dbReference type="RefSeq" id="WP_126551629.1">
    <property type="nucleotide sequence ID" value="NZ_BIFS01000001.1"/>
</dbReference>
<protein>
    <recommendedName>
        <fullName evidence="3">Polymerase nucleotidyl transferase domain-containing protein</fullName>
    </recommendedName>
</protein>
<accession>A0A402AL92</accession>
<evidence type="ECO:0008006" key="3">
    <source>
        <dbReference type="Google" id="ProtNLM"/>
    </source>
</evidence>